<sequence length="98" mass="11581">MSSVVILLPQASNYPQLVVPRRNVTKFYFFAFLDKKKGSVYQNLIMEYVPDTMDRVILQYNRSKQTFPLFLIKLLMYQLLCGLAYINKWGICHRDINP</sequence>
<comment type="caution">
    <text evidence="1">The sequence shown here is derived from an EMBL/GenBank/DDBJ whole genome shotgun (WGS) entry which is preliminary data.</text>
</comment>
<keyword evidence="2" id="KW-1185">Reference proteome</keyword>
<proteinExistence type="predicted"/>
<name>A0AC60QT30_IXOPE</name>
<dbReference type="Proteomes" id="UP000805193">
    <property type="component" value="Unassembled WGS sequence"/>
</dbReference>
<accession>A0AC60QT30</accession>
<dbReference type="EMBL" id="JABSTQ010005785">
    <property type="protein sequence ID" value="KAG0438542.1"/>
    <property type="molecule type" value="Genomic_DNA"/>
</dbReference>
<protein>
    <submittedName>
        <fullName evidence="1">Uncharacterized protein</fullName>
    </submittedName>
</protein>
<evidence type="ECO:0000313" key="1">
    <source>
        <dbReference type="EMBL" id="KAG0438542.1"/>
    </source>
</evidence>
<reference evidence="1 2" key="1">
    <citation type="journal article" date="2020" name="Cell">
        <title>Large-Scale Comparative Analyses of Tick Genomes Elucidate Their Genetic Diversity and Vector Capacities.</title>
        <authorList>
            <consortium name="Tick Genome and Microbiome Consortium (TIGMIC)"/>
            <person name="Jia N."/>
            <person name="Wang J."/>
            <person name="Shi W."/>
            <person name="Du L."/>
            <person name="Sun Y."/>
            <person name="Zhan W."/>
            <person name="Jiang J.F."/>
            <person name="Wang Q."/>
            <person name="Zhang B."/>
            <person name="Ji P."/>
            <person name="Bell-Sakyi L."/>
            <person name="Cui X.M."/>
            <person name="Yuan T.T."/>
            <person name="Jiang B.G."/>
            <person name="Yang W.F."/>
            <person name="Lam T.T."/>
            <person name="Chang Q.C."/>
            <person name="Ding S.J."/>
            <person name="Wang X.J."/>
            <person name="Zhu J.G."/>
            <person name="Ruan X.D."/>
            <person name="Zhao L."/>
            <person name="Wei J.T."/>
            <person name="Ye R.Z."/>
            <person name="Que T.C."/>
            <person name="Du C.H."/>
            <person name="Zhou Y.H."/>
            <person name="Cheng J.X."/>
            <person name="Dai P.F."/>
            <person name="Guo W.B."/>
            <person name="Han X.H."/>
            <person name="Huang E.J."/>
            <person name="Li L.F."/>
            <person name="Wei W."/>
            <person name="Gao Y.C."/>
            <person name="Liu J.Z."/>
            <person name="Shao H.Z."/>
            <person name="Wang X."/>
            <person name="Wang C.C."/>
            <person name="Yang T.C."/>
            <person name="Huo Q.B."/>
            <person name="Li W."/>
            <person name="Chen H.Y."/>
            <person name="Chen S.E."/>
            <person name="Zhou L.G."/>
            <person name="Ni X.B."/>
            <person name="Tian J.H."/>
            <person name="Sheng Y."/>
            <person name="Liu T."/>
            <person name="Pan Y.S."/>
            <person name="Xia L.Y."/>
            <person name="Li J."/>
            <person name="Zhao F."/>
            <person name="Cao W.C."/>
        </authorList>
    </citation>
    <scope>NUCLEOTIDE SEQUENCE [LARGE SCALE GENOMIC DNA]</scope>
    <source>
        <strain evidence="1">Iper-2018</strain>
    </source>
</reference>
<gene>
    <name evidence="1" type="ORF">HPB47_016972</name>
</gene>
<evidence type="ECO:0000313" key="2">
    <source>
        <dbReference type="Proteomes" id="UP000805193"/>
    </source>
</evidence>
<organism evidence="1 2">
    <name type="scientific">Ixodes persulcatus</name>
    <name type="common">Taiga tick</name>
    <dbReference type="NCBI Taxonomy" id="34615"/>
    <lineage>
        <taxon>Eukaryota</taxon>
        <taxon>Metazoa</taxon>
        <taxon>Ecdysozoa</taxon>
        <taxon>Arthropoda</taxon>
        <taxon>Chelicerata</taxon>
        <taxon>Arachnida</taxon>
        <taxon>Acari</taxon>
        <taxon>Parasitiformes</taxon>
        <taxon>Ixodida</taxon>
        <taxon>Ixodoidea</taxon>
        <taxon>Ixodidae</taxon>
        <taxon>Ixodinae</taxon>
        <taxon>Ixodes</taxon>
    </lineage>
</organism>